<sequence length="420" mass="46837">MQSIDIQDSNLPDVVSARDIPSIAVNVPPGDLDAPQHRDDHLLLRVRTVAALVDTKARVFSADVEEFRSSCLTVLRNYVKMHSAAEMQSNDSRTPVDTISLATFDRANDLWFDDANLIVHAGLLIFRVYRGMLAKQSPLLADVLGAPKLSTYDVFQGCPVLVLPHNATDIGHLLSAIFKPNSFDPYLTNISFDAIAAVFRLSTAYQIPGLPRKALTLLSSAYPTSLAEFAAAGFNPSYCRDQILPVIQFAREHSIVWILPLAFYRYCLEITGRTLMHGVEYDDAQVVLSRDDQQRCYDAEKVMHTHHGRAVLERYAMRVGDAGCTGGAACRSSRLVEGAMLLPRVLEAIPNILFSWAPQPDSQLCPACLEDMRQWDYAQRQSVWDRLPALFDLPDWTALNQRKDAALALWEAEDDEAVTF</sequence>
<reference evidence="1" key="1">
    <citation type="submission" date="2023-03" db="EMBL/GenBank/DDBJ databases">
        <title>Massive genome expansion in bonnet fungi (Mycena s.s.) driven by repeated elements and novel gene families across ecological guilds.</title>
        <authorList>
            <consortium name="Lawrence Berkeley National Laboratory"/>
            <person name="Harder C.B."/>
            <person name="Miyauchi S."/>
            <person name="Viragh M."/>
            <person name="Kuo A."/>
            <person name="Thoen E."/>
            <person name="Andreopoulos B."/>
            <person name="Lu D."/>
            <person name="Skrede I."/>
            <person name="Drula E."/>
            <person name="Henrissat B."/>
            <person name="Morin E."/>
            <person name="Kohler A."/>
            <person name="Barry K."/>
            <person name="LaButti K."/>
            <person name="Morin E."/>
            <person name="Salamov A."/>
            <person name="Lipzen A."/>
            <person name="Mereny Z."/>
            <person name="Hegedus B."/>
            <person name="Baldrian P."/>
            <person name="Stursova M."/>
            <person name="Weitz H."/>
            <person name="Taylor A."/>
            <person name="Grigoriev I.V."/>
            <person name="Nagy L.G."/>
            <person name="Martin F."/>
            <person name="Kauserud H."/>
        </authorList>
    </citation>
    <scope>NUCLEOTIDE SEQUENCE</scope>
    <source>
        <strain evidence="1">CBHHK002</strain>
    </source>
</reference>
<keyword evidence="2" id="KW-1185">Reference proteome</keyword>
<dbReference type="EMBL" id="JARIHO010000004">
    <property type="protein sequence ID" value="KAJ7362792.1"/>
    <property type="molecule type" value="Genomic_DNA"/>
</dbReference>
<dbReference type="Proteomes" id="UP001218218">
    <property type="component" value="Unassembled WGS sequence"/>
</dbReference>
<gene>
    <name evidence="1" type="ORF">DFH08DRAFT_841466</name>
</gene>
<protein>
    <submittedName>
        <fullName evidence="1">Uncharacterized protein</fullName>
    </submittedName>
</protein>
<comment type="caution">
    <text evidence="1">The sequence shown here is derived from an EMBL/GenBank/DDBJ whole genome shotgun (WGS) entry which is preliminary data.</text>
</comment>
<evidence type="ECO:0000313" key="1">
    <source>
        <dbReference type="EMBL" id="KAJ7362792.1"/>
    </source>
</evidence>
<organism evidence="1 2">
    <name type="scientific">Mycena albidolilacea</name>
    <dbReference type="NCBI Taxonomy" id="1033008"/>
    <lineage>
        <taxon>Eukaryota</taxon>
        <taxon>Fungi</taxon>
        <taxon>Dikarya</taxon>
        <taxon>Basidiomycota</taxon>
        <taxon>Agaricomycotina</taxon>
        <taxon>Agaricomycetes</taxon>
        <taxon>Agaricomycetidae</taxon>
        <taxon>Agaricales</taxon>
        <taxon>Marasmiineae</taxon>
        <taxon>Mycenaceae</taxon>
        <taxon>Mycena</taxon>
    </lineage>
</organism>
<evidence type="ECO:0000313" key="2">
    <source>
        <dbReference type="Proteomes" id="UP001218218"/>
    </source>
</evidence>
<dbReference type="AlphaFoldDB" id="A0AAD7AM86"/>
<accession>A0AAD7AM86</accession>
<name>A0AAD7AM86_9AGAR</name>
<proteinExistence type="predicted"/>